<evidence type="ECO:0000313" key="1">
    <source>
        <dbReference type="EMBL" id="MPC20350.1"/>
    </source>
</evidence>
<dbReference type="AlphaFoldDB" id="A0A5B7DG94"/>
<reference evidence="1 2" key="1">
    <citation type="submission" date="2019-05" db="EMBL/GenBank/DDBJ databases">
        <title>Another draft genome of Portunus trituberculatus and its Hox gene families provides insights of decapod evolution.</title>
        <authorList>
            <person name="Jeong J.-H."/>
            <person name="Song I."/>
            <person name="Kim S."/>
            <person name="Choi T."/>
            <person name="Kim D."/>
            <person name="Ryu S."/>
            <person name="Kim W."/>
        </authorList>
    </citation>
    <scope>NUCLEOTIDE SEQUENCE [LARGE SCALE GENOMIC DNA]</scope>
    <source>
        <tissue evidence="1">Muscle</tissue>
    </source>
</reference>
<keyword evidence="2" id="KW-1185">Reference proteome</keyword>
<comment type="caution">
    <text evidence="1">The sequence shown here is derived from an EMBL/GenBank/DDBJ whole genome shotgun (WGS) entry which is preliminary data.</text>
</comment>
<name>A0A5B7DG94_PORTR</name>
<protein>
    <submittedName>
        <fullName evidence="1">Uncharacterized protein</fullName>
    </submittedName>
</protein>
<evidence type="ECO:0000313" key="2">
    <source>
        <dbReference type="Proteomes" id="UP000324222"/>
    </source>
</evidence>
<organism evidence="1 2">
    <name type="scientific">Portunus trituberculatus</name>
    <name type="common">Swimming crab</name>
    <name type="synonym">Neptunus trituberculatus</name>
    <dbReference type="NCBI Taxonomy" id="210409"/>
    <lineage>
        <taxon>Eukaryota</taxon>
        <taxon>Metazoa</taxon>
        <taxon>Ecdysozoa</taxon>
        <taxon>Arthropoda</taxon>
        <taxon>Crustacea</taxon>
        <taxon>Multicrustacea</taxon>
        <taxon>Malacostraca</taxon>
        <taxon>Eumalacostraca</taxon>
        <taxon>Eucarida</taxon>
        <taxon>Decapoda</taxon>
        <taxon>Pleocyemata</taxon>
        <taxon>Brachyura</taxon>
        <taxon>Eubrachyura</taxon>
        <taxon>Portunoidea</taxon>
        <taxon>Portunidae</taxon>
        <taxon>Portuninae</taxon>
        <taxon>Portunus</taxon>
    </lineage>
</organism>
<proteinExistence type="predicted"/>
<accession>A0A5B7DG94</accession>
<gene>
    <name evidence="1" type="ORF">E2C01_013291</name>
</gene>
<dbReference type="Proteomes" id="UP000324222">
    <property type="component" value="Unassembled WGS sequence"/>
</dbReference>
<dbReference type="EMBL" id="VSRR010000862">
    <property type="protein sequence ID" value="MPC20350.1"/>
    <property type="molecule type" value="Genomic_DNA"/>
</dbReference>
<sequence>MDRWMVQVVILLYEENEDKFTIGDISTGLKKNNIGIRQGYICDLSYPIHDLHTRIDSEDQNEAESK</sequence>